<dbReference type="EMBL" id="JAENGZ010001752">
    <property type="protein sequence ID" value="KAG6946387.1"/>
    <property type="molecule type" value="Genomic_DNA"/>
</dbReference>
<evidence type="ECO:0008006" key="4">
    <source>
        <dbReference type="Google" id="ProtNLM"/>
    </source>
</evidence>
<feature type="compositionally biased region" description="Low complexity" evidence="1">
    <location>
        <begin position="179"/>
        <end position="190"/>
    </location>
</feature>
<comment type="caution">
    <text evidence="2">The sequence shown here is derived from an EMBL/GenBank/DDBJ whole genome shotgun (WGS) entry which is preliminary data.</text>
</comment>
<dbReference type="GO" id="GO:0030133">
    <property type="term" value="C:transport vesicle"/>
    <property type="evidence" value="ECO:0007669"/>
    <property type="project" value="TreeGrafter"/>
</dbReference>
<organism evidence="2 3">
    <name type="scientific">Phytophthora cactorum</name>
    <dbReference type="NCBI Taxonomy" id="29920"/>
    <lineage>
        <taxon>Eukaryota</taxon>
        <taxon>Sar</taxon>
        <taxon>Stramenopiles</taxon>
        <taxon>Oomycota</taxon>
        <taxon>Peronosporomycetes</taxon>
        <taxon>Peronosporales</taxon>
        <taxon>Peronosporaceae</taxon>
        <taxon>Phytophthora</taxon>
    </lineage>
</organism>
<feature type="compositionally biased region" description="Acidic residues" evidence="1">
    <location>
        <begin position="166"/>
        <end position="178"/>
    </location>
</feature>
<dbReference type="Pfam" id="PF11221">
    <property type="entry name" value="Med21"/>
    <property type="match status" value="1"/>
</dbReference>
<dbReference type="AlphaFoldDB" id="A0A8T1TR96"/>
<dbReference type="VEuPathDB" id="FungiDB:PC110_g9219"/>
<gene>
    <name evidence="2" type="ORF">JG687_00016736</name>
</gene>
<proteinExistence type="predicted"/>
<evidence type="ECO:0000313" key="3">
    <source>
        <dbReference type="Proteomes" id="UP000688947"/>
    </source>
</evidence>
<feature type="region of interest" description="Disordered" evidence="1">
    <location>
        <begin position="1"/>
        <end position="22"/>
    </location>
</feature>
<dbReference type="PANTHER" id="PTHR31328">
    <property type="entry name" value="BIOGENESIS OF LYSOSOME-RELATED ORGANELLES COMPLEX 1 SUBUNIT 6"/>
    <property type="match status" value="1"/>
</dbReference>
<dbReference type="VEuPathDB" id="FungiDB:PC110_g9218"/>
<feature type="compositionally biased region" description="Acidic residues" evidence="1">
    <location>
        <begin position="206"/>
        <end position="220"/>
    </location>
</feature>
<sequence length="416" mass="46229">MEADGVKDELAAMQLGESEDVNMADTDATDAGVITMDKVSLLQESVDKTALSMFNALRLLPAATEDDAKKQETKDAITTLANDVLKMVQETDALIDDLPGLDKTEAEQMEELRRLQIESEEEAQTLRQVAEEAERWMDRARDSLRVISETQKTMADIHGGRVLAGEDSEEDDEDEEEMSFQFNGFGSQSSAPRFAVPTVVAPSVGAEDEEDEESDEDNDDAELKVTEVDKEKGEKGEEPDEARQDEEQDGNEKVKIPVTIHTTEKVVEETEEKPELWRVDESINGIEVTSNAFVGTVQPSLDATIHRIAELKESQRRLLKMLMEQNAGIKSNKQLEDAAVVLEKLPFYAKKLQGIKLAMQEISVSTEKMKRRADSLRIDAQSYAIKKENKRDVQSQWNKLYAAKNAPGSGASSGQS</sequence>
<evidence type="ECO:0000256" key="1">
    <source>
        <dbReference type="SAM" id="MobiDB-lite"/>
    </source>
</evidence>
<dbReference type="InterPro" id="IPR021384">
    <property type="entry name" value="Mediator_Med21"/>
</dbReference>
<feature type="compositionally biased region" description="Basic and acidic residues" evidence="1">
    <location>
        <begin position="221"/>
        <end position="236"/>
    </location>
</feature>
<dbReference type="Pfam" id="PF14712">
    <property type="entry name" value="Snapin_Pallidin"/>
    <property type="match status" value="1"/>
</dbReference>
<accession>A0A8T1TR96</accession>
<feature type="region of interest" description="Disordered" evidence="1">
    <location>
        <begin position="157"/>
        <end position="254"/>
    </location>
</feature>
<dbReference type="Proteomes" id="UP000688947">
    <property type="component" value="Unassembled WGS sequence"/>
</dbReference>
<name>A0A8T1TR96_9STRA</name>
<dbReference type="PANTHER" id="PTHR31328:SF2">
    <property type="entry name" value="BIOGENESIS OF LYSOSOME-RELATED ORGANELLES COMPLEX 1 SUBUNIT 6"/>
    <property type="match status" value="1"/>
</dbReference>
<feature type="compositionally biased region" description="Acidic residues" evidence="1">
    <location>
        <begin position="237"/>
        <end position="249"/>
    </location>
</feature>
<dbReference type="OrthoDB" id="79125at2759"/>
<protein>
    <recommendedName>
        <fullName evidence="4">Snapin/Pallidin/Snn1</fullName>
    </recommendedName>
</protein>
<evidence type="ECO:0000313" key="2">
    <source>
        <dbReference type="EMBL" id="KAG6946387.1"/>
    </source>
</evidence>
<feature type="compositionally biased region" description="Basic and acidic residues" evidence="1">
    <location>
        <begin position="1"/>
        <end position="10"/>
    </location>
</feature>
<reference evidence="2" key="1">
    <citation type="submission" date="2021-01" db="EMBL/GenBank/DDBJ databases">
        <title>Phytophthora aleatoria, a newly-described species from Pinus radiata is distinct from Phytophthora cactorum isolates based on comparative genomics.</title>
        <authorList>
            <person name="Mcdougal R."/>
            <person name="Panda P."/>
            <person name="Williams N."/>
            <person name="Studholme D.J."/>
        </authorList>
    </citation>
    <scope>NUCLEOTIDE SEQUENCE</scope>
    <source>
        <strain evidence="2">NZFS 3830</strain>
    </source>
</reference>
<dbReference type="InterPro" id="IPR028119">
    <property type="entry name" value="Snapin/Pallidin/Snn1"/>
</dbReference>
<dbReference type="GO" id="GO:0031083">
    <property type="term" value="C:BLOC-1 complex"/>
    <property type="evidence" value="ECO:0007669"/>
    <property type="project" value="TreeGrafter"/>
</dbReference>